<keyword evidence="1" id="KW-0732">Signal</keyword>
<comment type="caution">
    <text evidence="2">The sequence shown here is derived from an EMBL/GenBank/DDBJ whole genome shotgun (WGS) entry which is preliminary data.</text>
</comment>
<evidence type="ECO:0000313" key="3">
    <source>
        <dbReference type="Proteomes" id="UP000269157"/>
    </source>
</evidence>
<dbReference type="Proteomes" id="UP000269157">
    <property type="component" value="Unassembled WGS sequence"/>
</dbReference>
<sequence>MGVLLRISQSACAALLIAPAALAMGMLGNAVPTGMVLTDASHITNPIIVQSLEINGRAYGAPPYLASTDWENPRGGNRTLTDLAAPTQDGAALVVRADWVEAYTDRAYSAEIVVPDGRLRVEDRTGPTALVTVVFGWNGHLAISTDTGPDAASGEYNGTIVAETCAARRADADVDFSTRLDAHVDLEWVYSQESKRQSMPRIDTPCAGEAG</sequence>
<organism evidence="2 3">
    <name type="scientific">Litoreibacter meonggei</name>
    <dbReference type="NCBI Taxonomy" id="1049199"/>
    <lineage>
        <taxon>Bacteria</taxon>
        <taxon>Pseudomonadati</taxon>
        <taxon>Pseudomonadota</taxon>
        <taxon>Alphaproteobacteria</taxon>
        <taxon>Rhodobacterales</taxon>
        <taxon>Roseobacteraceae</taxon>
        <taxon>Litoreibacter</taxon>
    </lineage>
</organism>
<dbReference type="RefSeq" id="WP_121028091.1">
    <property type="nucleotide sequence ID" value="NZ_RCCE01000008.1"/>
</dbReference>
<keyword evidence="3" id="KW-1185">Reference proteome</keyword>
<dbReference type="AlphaFoldDB" id="A0A497VAP4"/>
<evidence type="ECO:0000313" key="2">
    <source>
        <dbReference type="EMBL" id="RLJ36316.1"/>
    </source>
</evidence>
<accession>A0A497VAP4</accession>
<feature type="signal peptide" evidence="1">
    <location>
        <begin position="1"/>
        <end position="23"/>
    </location>
</feature>
<proteinExistence type="predicted"/>
<reference evidence="2 3" key="1">
    <citation type="submission" date="2018-10" db="EMBL/GenBank/DDBJ databases">
        <title>Genomic Encyclopedia of Archaeal and Bacterial Type Strains, Phase II (KMG-II): from individual species to whole genera.</title>
        <authorList>
            <person name="Goeker M."/>
        </authorList>
    </citation>
    <scope>NUCLEOTIDE SEQUENCE [LARGE SCALE GENOMIC DNA]</scope>
    <source>
        <strain evidence="2 3">DSM 29466</strain>
    </source>
</reference>
<dbReference type="EMBL" id="RCCE01000008">
    <property type="protein sequence ID" value="RLJ36316.1"/>
    <property type="molecule type" value="Genomic_DNA"/>
</dbReference>
<protein>
    <submittedName>
        <fullName evidence="2">Uncharacterized protein</fullName>
    </submittedName>
</protein>
<gene>
    <name evidence="2" type="ORF">BCF46_3784</name>
</gene>
<name>A0A497VAP4_9RHOB</name>
<evidence type="ECO:0000256" key="1">
    <source>
        <dbReference type="SAM" id="SignalP"/>
    </source>
</evidence>
<feature type="chain" id="PRO_5019741859" evidence="1">
    <location>
        <begin position="24"/>
        <end position="211"/>
    </location>
</feature>
<dbReference type="OrthoDB" id="9842789at2"/>